<comment type="caution">
    <text evidence="3">The sequence shown here is derived from an EMBL/GenBank/DDBJ whole genome shotgun (WGS) entry which is preliminary data.</text>
</comment>
<feature type="compositionally biased region" description="Low complexity" evidence="1">
    <location>
        <begin position="186"/>
        <end position="195"/>
    </location>
</feature>
<evidence type="ECO:0008006" key="5">
    <source>
        <dbReference type="Google" id="ProtNLM"/>
    </source>
</evidence>
<proteinExistence type="predicted"/>
<protein>
    <recommendedName>
        <fullName evidence="5">Secreted protein</fullName>
    </recommendedName>
</protein>
<feature type="region of interest" description="Disordered" evidence="1">
    <location>
        <begin position="312"/>
        <end position="411"/>
    </location>
</feature>
<keyword evidence="4" id="KW-1185">Reference proteome</keyword>
<accession>A0ABN3QHN3</accession>
<dbReference type="Proteomes" id="UP001500151">
    <property type="component" value="Unassembled WGS sequence"/>
</dbReference>
<keyword evidence="2" id="KW-0472">Membrane</keyword>
<feature type="transmembrane region" description="Helical" evidence="2">
    <location>
        <begin position="74"/>
        <end position="96"/>
    </location>
</feature>
<evidence type="ECO:0000313" key="4">
    <source>
        <dbReference type="Proteomes" id="UP001500151"/>
    </source>
</evidence>
<gene>
    <name evidence="3" type="ORF">GCM10010307_14190</name>
</gene>
<evidence type="ECO:0000313" key="3">
    <source>
        <dbReference type="EMBL" id="GAA2626373.1"/>
    </source>
</evidence>
<feature type="compositionally biased region" description="Gly residues" evidence="1">
    <location>
        <begin position="170"/>
        <end position="185"/>
    </location>
</feature>
<keyword evidence="2" id="KW-0812">Transmembrane</keyword>
<name>A0ABN3QHN3_9ACTN</name>
<keyword evidence="2" id="KW-1133">Transmembrane helix</keyword>
<evidence type="ECO:0000256" key="2">
    <source>
        <dbReference type="SAM" id="Phobius"/>
    </source>
</evidence>
<dbReference type="EMBL" id="BAAASJ010000018">
    <property type="protein sequence ID" value="GAA2626373.1"/>
    <property type="molecule type" value="Genomic_DNA"/>
</dbReference>
<organism evidence="3 4">
    <name type="scientific">Streptomyces vastus</name>
    <dbReference type="NCBI Taxonomy" id="285451"/>
    <lineage>
        <taxon>Bacteria</taxon>
        <taxon>Bacillati</taxon>
        <taxon>Actinomycetota</taxon>
        <taxon>Actinomycetes</taxon>
        <taxon>Kitasatosporales</taxon>
        <taxon>Streptomycetaceae</taxon>
        <taxon>Streptomyces</taxon>
    </lineage>
</organism>
<evidence type="ECO:0000256" key="1">
    <source>
        <dbReference type="SAM" id="MobiDB-lite"/>
    </source>
</evidence>
<feature type="compositionally biased region" description="Low complexity" evidence="1">
    <location>
        <begin position="145"/>
        <end position="169"/>
    </location>
</feature>
<reference evidence="3 4" key="1">
    <citation type="journal article" date="2019" name="Int. J. Syst. Evol. Microbiol.">
        <title>The Global Catalogue of Microorganisms (GCM) 10K type strain sequencing project: providing services to taxonomists for standard genome sequencing and annotation.</title>
        <authorList>
            <consortium name="The Broad Institute Genomics Platform"/>
            <consortium name="The Broad Institute Genome Sequencing Center for Infectious Disease"/>
            <person name="Wu L."/>
            <person name="Ma J."/>
        </authorList>
    </citation>
    <scope>NUCLEOTIDE SEQUENCE [LARGE SCALE GENOMIC DNA]</scope>
    <source>
        <strain evidence="3 4">JCM 4524</strain>
    </source>
</reference>
<feature type="compositionally biased region" description="Basic and acidic residues" evidence="1">
    <location>
        <begin position="133"/>
        <end position="142"/>
    </location>
</feature>
<sequence>MNAQREGGLAQPPDSRARIVATSTVRRVPPRPTSCPPRPAAREALPVLTVSTLSAALPGAALRMTRTAAGRRALQVGLLVGGLFVLGMLCGARAGAADGATSGVTATGVVRSVTGSAEPVVTGSVGAVARGAEQWHAERPGSEQRSATAETSRAGAAGAETSGAATPGADGSGASDGIGLDGFAGLGEAASEAEATPGDASVSGADSEPGVETPARPRTVAPLVPVHKATAPVAAPVTDGVHRVVRPVTEQVIRPATDGAVRPIGGLVEQVVGGGVAKPEAPASLWWPPLAVLPGLELPALPHLPGVPVLPGQTLPAGSKPQLPGGAADESGSAGQDARERSGDRSTGAYGPQFSGGDVAPDAGASDNDEAARHPAQPPAHQEHEGAPRGALGHGSAADNGPPRHGDAHAVAFGNRAQLRLVPGIAAAVTAAETRDRYRDIPVFPG</sequence>
<feature type="region of interest" description="Disordered" evidence="1">
    <location>
        <begin position="131"/>
        <end position="218"/>
    </location>
</feature>